<dbReference type="Gene3D" id="1.20.1270.180">
    <property type="match status" value="1"/>
</dbReference>
<dbReference type="OrthoDB" id="8194217at2"/>
<evidence type="ECO:0000313" key="5">
    <source>
        <dbReference type="Proteomes" id="UP000328092"/>
    </source>
</evidence>
<dbReference type="AlphaFoldDB" id="A0A508TUY8"/>
<feature type="compositionally biased region" description="Basic and acidic residues" evidence="1">
    <location>
        <begin position="501"/>
        <end position="511"/>
    </location>
</feature>
<evidence type="ECO:0000256" key="2">
    <source>
        <dbReference type="SAM" id="SignalP"/>
    </source>
</evidence>
<feature type="domain" description="Lysozyme inhibitor LprI-like N-terminal" evidence="3">
    <location>
        <begin position="279"/>
        <end position="337"/>
    </location>
</feature>
<dbReference type="Proteomes" id="UP000328092">
    <property type="component" value="Unassembled WGS sequence"/>
</dbReference>
<proteinExistence type="predicted"/>
<feature type="region of interest" description="Disordered" evidence="1">
    <location>
        <begin position="490"/>
        <end position="511"/>
    </location>
</feature>
<sequence>MPGSLRFAALAAAITVLVPRPSLALDDYLRASSSAPTAIKLCGDTDSDRIKTADCKKAGYDMQIGQIDKAFDAALAKTPPNIKPLLKRDQAWFNEMIQEAADTMTQADQDELRQNFAETLRRRIASLDGIADGFGRPGLAGQWINAFGKISVTPADDGAYRVAVELQSDYGSNRHRGCKFGALLKPVATGWLAGPVLAGKEAEKPASADAGSKPAKPPALKMRRQGDTLRIVGSDGDDDWAGLSDCDSMAQITGSYFGAGKEATSDKATTAFVTPTFDCTRPETATDEEICADPDLADNDIRLNRAWKALQPRLDEATRRALTDDQRHWVKSQTEQYPEFLHPAWEKTTSQIHATTDARDHLDALQRERLALLEGFDDKRSGITGVWLAYNAIIKVTTDSDGTVTATGWKWDQGDWKAGCDYEMTGKIVRGSFRSDEARKNPDTLERDGSMLIVNRQDDVFARKRYSNKDGSENKDADEQKCRRRLDVSSTARLFPARPSPDIDRFKGSIR</sequence>
<accession>A0A508TUY8</accession>
<keyword evidence="2" id="KW-0732">Signal</keyword>
<keyword evidence="5" id="KW-1185">Reference proteome</keyword>
<reference evidence="4" key="1">
    <citation type="submission" date="2019-02" db="EMBL/GenBank/DDBJ databases">
        <authorList>
            <person name="Pothier F.J."/>
        </authorList>
    </citation>
    <scope>NUCLEOTIDE SEQUENCE</scope>
    <source>
        <strain evidence="4">CI-1B</strain>
    </source>
</reference>
<dbReference type="EMBL" id="CAADFC020000030">
    <property type="protein sequence ID" value="VIO78104.1"/>
    <property type="molecule type" value="Genomic_DNA"/>
</dbReference>
<feature type="signal peptide" evidence="2">
    <location>
        <begin position="1"/>
        <end position="24"/>
    </location>
</feature>
<protein>
    <recommendedName>
        <fullName evidence="3">Lysozyme inhibitor LprI-like N-terminal domain-containing protein</fullName>
    </recommendedName>
</protein>
<evidence type="ECO:0000259" key="3">
    <source>
        <dbReference type="Pfam" id="PF07007"/>
    </source>
</evidence>
<gene>
    <name evidence="4" type="ORF">CI1B_72360</name>
</gene>
<comment type="caution">
    <text evidence="4">The sequence shown here is derived from an EMBL/GenBank/DDBJ whole genome shotgun (WGS) entry which is preliminary data.</text>
</comment>
<dbReference type="InterPro" id="IPR009739">
    <property type="entry name" value="LprI-like_N"/>
</dbReference>
<dbReference type="RefSeq" id="WP_139863781.1">
    <property type="nucleotide sequence ID" value="NZ_CAADFC020000030.1"/>
</dbReference>
<evidence type="ECO:0000313" key="4">
    <source>
        <dbReference type="EMBL" id="VIO78104.1"/>
    </source>
</evidence>
<name>A0A508TUY8_9BRAD</name>
<dbReference type="Pfam" id="PF07007">
    <property type="entry name" value="LprI"/>
    <property type="match status" value="1"/>
</dbReference>
<feature type="chain" id="PRO_5021262510" description="Lysozyme inhibitor LprI-like N-terminal domain-containing protein" evidence="2">
    <location>
        <begin position="25"/>
        <end position="511"/>
    </location>
</feature>
<organism evidence="4 5">
    <name type="scientific">Bradyrhizobium ivorense</name>
    <dbReference type="NCBI Taxonomy" id="2511166"/>
    <lineage>
        <taxon>Bacteria</taxon>
        <taxon>Pseudomonadati</taxon>
        <taxon>Pseudomonadota</taxon>
        <taxon>Alphaproteobacteria</taxon>
        <taxon>Hyphomicrobiales</taxon>
        <taxon>Nitrobacteraceae</taxon>
        <taxon>Bradyrhizobium</taxon>
    </lineage>
</organism>
<evidence type="ECO:0000256" key="1">
    <source>
        <dbReference type="SAM" id="MobiDB-lite"/>
    </source>
</evidence>